<dbReference type="InterPro" id="IPR013108">
    <property type="entry name" value="Amidohydro_3"/>
</dbReference>
<accession>A0A1S2QMM5</accession>
<proteinExistence type="predicted"/>
<dbReference type="Gene3D" id="3.10.310.70">
    <property type="match status" value="1"/>
</dbReference>
<feature type="region of interest" description="Disordered" evidence="1">
    <location>
        <begin position="229"/>
        <end position="285"/>
    </location>
</feature>
<gene>
    <name evidence="3" type="ORF">BIV23_06930</name>
</gene>
<dbReference type="GO" id="GO:0016810">
    <property type="term" value="F:hydrolase activity, acting on carbon-nitrogen (but not peptide) bonds"/>
    <property type="evidence" value="ECO:0007669"/>
    <property type="project" value="InterPro"/>
</dbReference>
<evidence type="ECO:0000313" key="4">
    <source>
        <dbReference type="Proteomes" id="UP000179642"/>
    </source>
</evidence>
<dbReference type="InterPro" id="IPR011059">
    <property type="entry name" value="Metal-dep_hydrolase_composite"/>
</dbReference>
<dbReference type="Proteomes" id="UP000179642">
    <property type="component" value="Unassembled WGS sequence"/>
</dbReference>
<dbReference type="Gene3D" id="3.20.20.140">
    <property type="entry name" value="Metal-dependent hydrolases"/>
    <property type="match status" value="2"/>
</dbReference>
<organism evidence="3 4">
    <name type="scientific">Streptomyces monashensis</name>
    <dbReference type="NCBI Taxonomy" id="1678012"/>
    <lineage>
        <taxon>Bacteria</taxon>
        <taxon>Bacillati</taxon>
        <taxon>Actinomycetota</taxon>
        <taxon>Actinomycetes</taxon>
        <taxon>Kitasatosporales</taxon>
        <taxon>Streptomycetaceae</taxon>
        <taxon>Streptomyces</taxon>
    </lineage>
</organism>
<dbReference type="PANTHER" id="PTHR22642:SF2">
    <property type="entry name" value="PROTEIN LONG AFTER FAR-RED 3"/>
    <property type="match status" value="1"/>
</dbReference>
<name>A0A1S2QMM5_9ACTN</name>
<reference evidence="3 4" key="1">
    <citation type="submission" date="2016-10" db="EMBL/GenBank/DDBJ databases">
        <title>Genome sequence of Streptomyces sp. MUSC 1.</title>
        <authorList>
            <person name="Lee L.-H."/>
            <person name="Ser H.-L."/>
            <person name="Law J.W.-F."/>
        </authorList>
    </citation>
    <scope>NUCLEOTIDE SEQUENCE [LARGE SCALE GENOMIC DNA]</scope>
    <source>
        <strain evidence="3 4">MUSC 1</strain>
    </source>
</reference>
<feature type="compositionally biased region" description="Pro residues" evidence="1">
    <location>
        <begin position="262"/>
        <end position="281"/>
    </location>
</feature>
<feature type="domain" description="Amidohydrolase 3" evidence="2">
    <location>
        <begin position="68"/>
        <end position="227"/>
    </location>
</feature>
<keyword evidence="4" id="KW-1185">Reference proteome</keyword>
<evidence type="ECO:0000313" key="3">
    <source>
        <dbReference type="EMBL" id="OIK06716.1"/>
    </source>
</evidence>
<dbReference type="Gene3D" id="2.30.40.10">
    <property type="entry name" value="Urease, subunit C, domain 1"/>
    <property type="match status" value="1"/>
</dbReference>
<evidence type="ECO:0000259" key="2">
    <source>
        <dbReference type="Pfam" id="PF07969"/>
    </source>
</evidence>
<dbReference type="AlphaFoldDB" id="A0A1S2QMM5"/>
<dbReference type="EMBL" id="MLYO01000013">
    <property type="protein sequence ID" value="OIK06716.1"/>
    <property type="molecule type" value="Genomic_DNA"/>
</dbReference>
<comment type="caution">
    <text evidence="3">The sequence shown here is derived from an EMBL/GenBank/DDBJ whole genome shotgun (WGS) entry which is preliminary data.</text>
</comment>
<protein>
    <recommendedName>
        <fullName evidence="2">Amidohydrolase 3 domain-containing protein</fullName>
    </recommendedName>
</protein>
<feature type="domain" description="Amidohydrolase 3" evidence="2">
    <location>
        <begin position="281"/>
        <end position="346"/>
    </location>
</feature>
<dbReference type="Pfam" id="PF07969">
    <property type="entry name" value="Amidohydro_3"/>
    <property type="match status" value="2"/>
</dbReference>
<sequence>MNSTGSCRPNAPRAAPPSHLARFLARTSGAAYDAISRLWINARHLSRHRPVLREQVLVVLDGLGAHANTALAAFAVLAARDGRISPRPFGLGSEIVCDADGRPTGLLLEDAACALVEAVAPRLTEAEVRARTAEVLHAMAASGLSRGHAMDANGDSLAVYAALESEAALPLRLRVAPWCRPEADGDAVAGLVRLQGTGGALWRVAGVKLFMDGTIDNGTAWLETPHCHRGLQGPAGGRGADRARLRPAHRAVPAAGGRGRRPPPPPRRSPAAPARPGPGPHSPLQALQGMTVNAAWAAGEEARAGEISAGHRADLTVLADDPPAAADTDLADPPVLLAAVGGRATYRGTDV</sequence>
<evidence type="ECO:0000256" key="1">
    <source>
        <dbReference type="SAM" id="MobiDB-lite"/>
    </source>
</evidence>
<dbReference type="PANTHER" id="PTHR22642">
    <property type="entry name" value="IMIDAZOLONEPROPIONASE"/>
    <property type="match status" value="1"/>
</dbReference>